<dbReference type="EMBL" id="JBGBZN010000001">
    <property type="protein sequence ID" value="MEY9467898.1"/>
    <property type="molecule type" value="Genomic_DNA"/>
</dbReference>
<gene>
    <name evidence="1" type="ORF">ABH992_000297</name>
</gene>
<accession>A0ABV4G7K8</accession>
<evidence type="ECO:0000313" key="2">
    <source>
        <dbReference type="Proteomes" id="UP001565474"/>
    </source>
</evidence>
<sequence length="67" mass="7634">MIDREHDLPISKQAKALNISRGSVYYLPRPVSPDDLALMRRSTGCIWSFLSPVRECCEACWLPRGAR</sequence>
<evidence type="ECO:0000313" key="1">
    <source>
        <dbReference type="EMBL" id="MEY9467898.1"/>
    </source>
</evidence>
<protein>
    <recommendedName>
        <fullName evidence="3">Transposase</fullName>
    </recommendedName>
</protein>
<reference evidence="1 2" key="1">
    <citation type="submission" date="2024-07" db="EMBL/GenBank/DDBJ databases">
        <title>Genomic Encyclopedia of Type Strains, Phase V (KMG-V): Genome sequencing to study the core and pangenomes of soil and plant-associated prokaryotes.</title>
        <authorList>
            <person name="Whitman W."/>
        </authorList>
    </citation>
    <scope>NUCLEOTIDE SEQUENCE [LARGE SCALE GENOMIC DNA]</scope>
    <source>
        <strain evidence="1 2">USDA 222</strain>
    </source>
</reference>
<dbReference type="Proteomes" id="UP001565474">
    <property type="component" value="Unassembled WGS sequence"/>
</dbReference>
<name>A0ABV4G7K8_9BRAD</name>
<evidence type="ECO:0008006" key="3">
    <source>
        <dbReference type="Google" id="ProtNLM"/>
    </source>
</evidence>
<keyword evidence="2" id="KW-1185">Reference proteome</keyword>
<proteinExistence type="predicted"/>
<organism evidence="1 2">
    <name type="scientific">Bradyrhizobium yuanmingense</name>
    <dbReference type="NCBI Taxonomy" id="108015"/>
    <lineage>
        <taxon>Bacteria</taxon>
        <taxon>Pseudomonadati</taxon>
        <taxon>Pseudomonadota</taxon>
        <taxon>Alphaproteobacteria</taxon>
        <taxon>Hyphomicrobiales</taxon>
        <taxon>Nitrobacteraceae</taxon>
        <taxon>Bradyrhizobium</taxon>
    </lineage>
</organism>
<comment type="caution">
    <text evidence="1">The sequence shown here is derived from an EMBL/GenBank/DDBJ whole genome shotgun (WGS) entry which is preliminary data.</text>
</comment>